<dbReference type="EMBL" id="CP032549">
    <property type="protein sequence ID" value="QIV87905.1"/>
    <property type="molecule type" value="Genomic_DNA"/>
</dbReference>
<dbReference type="Gene3D" id="3.40.630.30">
    <property type="match status" value="1"/>
</dbReference>
<dbReference type="PANTHER" id="PTHR43441">
    <property type="entry name" value="RIBOSOMAL-PROTEIN-SERINE ACETYLTRANSFERASE"/>
    <property type="match status" value="1"/>
</dbReference>
<dbReference type="InterPro" id="IPR016181">
    <property type="entry name" value="Acyl_CoA_acyltransferase"/>
</dbReference>
<feature type="domain" description="N-acetyltransferase" evidence="1">
    <location>
        <begin position="34"/>
        <end position="192"/>
    </location>
</feature>
<proteinExistence type="predicted"/>
<dbReference type="GO" id="GO:0008999">
    <property type="term" value="F:protein-N-terminal-alanine acetyltransferase activity"/>
    <property type="evidence" value="ECO:0007669"/>
    <property type="project" value="TreeGrafter"/>
</dbReference>
<gene>
    <name evidence="2" type="ORF">D3791_12780</name>
</gene>
<dbReference type="Proteomes" id="UP000502331">
    <property type="component" value="Chromosome"/>
</dbReference>
<evidence type="ECO:0000259" key="1">
    <source>
        <dbReference type="PROSITE" id="PS51186"/>
    </source>
</evidence>
<name>A0A6H0SNJ2_9MICC</name>
<dbReference type="GO" id="GO:1990189">
    <property type="term" value="F:protein N-terminal-serine acetyltransferase activity"/>
    <property type="evidence" value="ECO:0007669"/>
    <property type="project" value="TreeGrafter"/>
</dbReference>
<dbReference type="Pfam" id="PF13302">
    <property type="entry name" value="Acetyltransf_3"/>
    <property type="match status" value="1"/>
</dbReference>
<sequence length="233" mass="26816">MMAKNEFGQPVGEQIPEWVPAPLPSAQTLKGRYCTLERLNPDKHAEQLYAAYSNESDGRDWTYLPVGPWENFQTYFAWTQQAAASVDPRHYAVVDNSNGRALGTLALMRHDPANGVIEVGFVVFSGALKRTRIATEAHYLLMSYVFDTLGYRRYEWKCDSRNEPSMKAAHRLGFDYEGTFRQHVVYKGRNRDTAWFSIIDGDWPRGRAAFNDWLDPSNFDNRGQQRRPLSINR</sequence>
<dbReference type="RefSeq" id="WP_172512444.1">
    <property type="nucleotide sequence ID" value="NZ_CP032549.1"/>
</dbReference>
<dbReference type="InterPro" id="IPR051908">
    <property type="entry name" value="Ribosomal_N-acetyltransferase"/>
</dbReference>
<reference evidence="2 3" key="1">
    <citation type="submission" date="2018-09" db="EMBL/GenBank/DDBJ databases">
        <title>Glutamicibacter mishrai S5-52T (LMG 29155T = KCTC 39846T).</title>
        <authorList>
            <person name="Das S.K."/>
        </authorList>
    </citation>
    <scope>NUCLEOTIDE SEQUENCE [LARGE SCALE GENOMIC DNA]</scope>
    <source>
        <strain evidence="2 3">S5-52</strain>
    </source>
</reference>
<dbReference type="AlphaFoldDB" id="A0A6H0SNJ2"/>
<dbReference type="InterPro" id="IPR000182">
    <property type="entry name" value="GNAT_dom"/>
</dbReference>
<keyword evidence="2" id="KW-0808">Transferase</keyword>
<dbReference type="PANTHER" id="PTHR43441:SF2">
    <property type="entry name" value="FAMILY ACETYLTRANSFERASE, PUTATIVE (AFU_ORTHOLOGUE AFUA_7G00850)-RELATED"/>
    <property type="match status" value="1"/>
</dbReference>
<evidence type="ECO:0000313" key="3">
    <source>
        <dbReference type="Proteomes" id="UP000502331"/>
    </source>
</evidence>
<dbReference type="FunFam" id="3.40.630.30:FF:000047">
    <property type="entry name" value="Acetyltransferase, GNAT family"/>
    <property type="match status" value="1"/>
</dbReference>
<keyword evidence="3" id="KW-1185">Reference proteome</keyword>
<organism evidence="2 3">
    <name type="scientific">Glutamicibacter mishrai</name>
    <dbReference type="NCBI Taxonomy" id="1775880"/>
    <lineage>
        <taxon>Bacteria</taxon>
        <taxon>Bacillati</taxon>
        <taxon>Actinomycetota</taxon>
        <taxon>Actinomycetes</taxon>
        <taxon>Micrococcales</taxon>
        <taxon>Micrococcaceae</taxon>
        <taxon>Glutamicibacter</taxon>
    </lineage>
</organism>
<dbReference type="PROSITE" id="PS51186">
    <property type="entry name" value="GNAT"/>
    <property type="match status" value="1"/>
</dbReference>
<accession>A0A6H0SNJ2</accession>
<dbReference type="SUPFAM" id="SSF55729">
    <property type="entry name" value="Acyl-CoA N-acyltransferases (Nat)"/>
    <property type="match status" value="1"/>
</dbReference>
<evidence type="ECO:0000313" key="2">
    <source>
        <dbReference type="EMBL" id="QIV87905.1"/>
    </source>
</evidence>
<protein>
    <submittedName>
        <fullName evidence="2">N-acetyltransferase</fullName>
    </submittedName>
</protein>